<dbReference type="eggNOG" id="ENOG5033EE6">
    <property type="taxonomic scope" value="Bacteria"/>
</dbReference>
<dbReference type="SUPFAM" id="SSF110849">
    <property type="entry name" value="ParB/Sulfiredoxin"/>
    <property type="match status" value="1"/>
</dbReference>
<dbReference type="Gene3D" id="3.90.1530.10">
    <property type="entry name" value="Conserved hypothetical protein from pyrococcus furiosus pfu- 392566-001, ParB domain"/>
    <property type="match status" value="1"/>
</dbReference>
<keyword evidence="2" id="KW-1185">Reference proteome</keyword>
<protein>
    <submittedName>
        <fullName evidence="1">Uncharacterized protein</fullName>
    </submittedName>
</protein>
<organism evidence="1 2">
    <name type="scientific">Photobacterium profundum (strain SS9)</name>
    <dbReference type="NCBI Taxonomy" id="298386"/>
    <lineage>
        <taxon>Bacteria</taxon>
        <taxon>Pseudomonadati</taxon>
        <taxon>Pseudomonadota</taxon>
        <taxon>Gammaproteobacteria</taxon>
        <taxon>Vibrionales</taxon>
        <taxon>Vibrionaceae</taxon>
        <taxon>Photobacterium</taxon>
    </lineage>
</organism>
<dbReference type="InterPro" id="IPR036086">
    <property type="entry name" value="ParB/Sulfiredoxin_sf"/>
</dbReference>
<evidence type="ECO:0000313" key="2">
    <source>
        <dbReference type="Proteomes" id="UP000000593"/>
    </source>
</evidence>
<reference evidence="2" key="1">
    <citation type="journal article" date="2005" name="Science">
        <title>Life at depth: Photobacterium profundum genome sequence and expression analysis.</title>
        <authorList>
            <person name="Vezzi A."/>
            <person name="Campanaro S."/>
            <person name="D'Angelo M."/>
            <person name="Simonato F."/>
            <person name="Vitulo N."/>
            <person name="Lauro F.M."/>
            <person name="Cestaro A."/>
            <person name="Malacrida G."/>
            <person name="Simionati B."/>
            <person name="Cannata N."/>
            <person name="Romualdi C."/>
            <person name="Bartlett D.H."/>
            <person name="Valle G."/>
        </authorList>
    </citation>
    <scope>NUCLEOTIDE SEQUENCE [LARGE SCALE GENOMIC DNA]</scope>
    <source>
        <strain evidence="2">ATCC BAA-1253 / SS9</strain>
    </source>
</reference>
<dbReference type="AlphaFoldDB" id="Q6LS13"/>
<gene>
    <name evidence="1" type="ordered locus">PBPRA1502</name>
</gene>
<accession>Q6LS13</accession>
<dbReference type="EMBL" id="CR378667">
    <property type="protein sequence ID" value="CAG19913.1"/>
    <property type="molecule type" value="Genomic_DNA"/>
</dbReference>
<name>Q6LS13_PHOPR</name>
<dbReference type="Proteomes" id="UP000000593">
    <property type="component" value="Chromosome 1"/>
</dbReference>
<dbReference type="HOGENOM" id="CLU_1711550_0_0_6"/>
<dbReference type="KEGG" id="ppr:PBPRA1502"/>
<proteinExistence type="predicted"/>
<evidence type="ECO:0000313" key="1">
    <source>
        <dbReference type="EMBL" id="CAG19913.1"/>
    </source>
</evidence>
<sequence length="153" mass="17587">MSKKYIELPVKDWPNFEMSWDLTASAQHFSDDGISQDDFSLAYKEPLLIAWVKMHELDNALYGHSIRKKEEIWSIGCKDKVAKVIAYCVENKQMTPAHIQPHKSLNAITIIGGNHRLAVCRALELEIIPVLIERIYENDLKNIINVDRVEEAI</sequence>